<dbReference type="InterPro" id="IPR027417">
    <property type="entry name" value="P-loop_NTPase"/>
</dbReference>
<keyword evidence="5" id="KW-0547">Nucleotide-binding</keyword>
<feature type="transmembrane region" description="Helical" evidence="10">
    <location>
        <begin position="768"/>
        <end position="790"/>
    </location>
</feature>
<feature type="transmembrane region" description="Helical" evidence="10">
    <location>
        <begin position="878"/>
        <end position="900"/>
    </location>
</feature>
<keyword evidence="7 10" id="KW-1133">Transmembrane helix</keyword>
<dbReference type="GO" id="GO:0016887">
    <property type="term" value="F:ATP hydrolysis activity"/>
    <property type="evidence" value="ECO:0007669"/>
    <property type="project" value="InterPro"/>
</dbReference>
<evidence type="ECO:0000256" key="6">
    <source>
        <dbReference type="ARBA" id="ARBA00022840"/>
    </source>
</evidence>
<dbReference type="AlphaFoldDB" id="A0A6G1S5P4"/>
<name>A0A6G1S5P4_9ACAR</name>
<evidence type="ECO:0000256" key="3">
    <source>
        <dbReference type="ARBA" id="ARBA00022448"/>
    </source>
</evidence>
<dbReference type="InterPro" id="IPR013525">
    <property type="entry name" value="ABC2_TM"/>
</dbReference>
<keyword evidence="3" id="KW-0813">Transport</keyword>
<evidence type="ECO:0000256" key="9">
    <source>
        <dbReference type="SAM" id="MobiDB-lite"/>
    </source>
</evidence>
<dbReference type="PROSITE" id="PS50893">
    <property type="entry name" value="ABC_TRANSPORTER_2"/>
    <property type="match status" value="1"/>
</dbReference>
<dbReference type="SUPFAM" id="SSF52540">
    <property type="entry name" value="P-loop containing nucleoside triphosphate hydrolases"/>
    <property type="match status" value="1"/>
</dbReference>
<dbReference type="GO" id="GO:0005524">
    <property type="term" value="F:ATP binding"/>
    <property type="evidence" value="ECO:0007669"/>
    <property type="project" value="UniProtKB-KW"/>
</dbReference>
<evidence type="ECO:0000313" key="12">
    <source>
        <dbReference type="EMBL" id="MDE45824.1"/>
    </source>
</evidence>
<dbReference type="PANTHER" id="PTHR48041">
    <property type="entry name" value="ABC TRANSPORTER G FAMILY MEMBER 28"/>
    <property type="match status" value="1"/>
</dbReference>
<feature type="transmembrane region" description="Helical" evidence="10">
    <location>
        <begin position="1062"/>
        <end position="1083"/>
    </location>
</feature>
<feature type="region of interest" description="Disordered" evidence="9">
    <location>
        <begin position="18"/>
        <end position="91"/>
    </location>
</feature>
<feature type="transmembrane region" description="Helical" evidence="10">
    <location>
        <begin position="810"/>
        <end position="835"/>
    </location>
</feature>
<feature type="compositionally biased region" description="Low complexity" evidence="9">
    <location>
        <begin position="137"/>
        <end position="147"/>
    </location>
</feature>
<evidence type="ECO:0000256" key="1">
    <source>
        <dbReference type="ARBA" id="ARBA00004141"/>
    </source>
</evidence>
<feature type="compositionally biased region" description="Low complexity" evidence="9">
    <location>
        <begin position="20"/>
        <end position="30"/>
    </location>
</feature>
<protein>
    <submittedName>
        <fullName evidence="12">ATP-binding cassette sub-family G member 1</fullName>
    </submittedName>
</protein>
<feature type="region of interest" description="Disordered" evidence="9">
    <location>
        <begin position="577"/>
        <end position="611"/>
    </location>
</feature>
<evidence type="ECO:0000256" key="2">
    <source>
        <dbReference type="ARBA" id="ARBA00005814"/>
    </source>
</evidence>
<dbReference type="SMART" id="SM00382">
    <property type="entry name" value="AAA"/>
    <property type="match status" value="1"/>
</dbReference>
<dbReference type="Pfam" id="PF00005">
    <property type="entry name" value="ABC_tran"/>
    <property type="match status" value="1"/>
</dbReference>
<dbReference type="EMBL" id="GGYP01001053">
    <property type="protein sequence ID" value="MDE45824.1"/>
    <property type="molecule type" value="Transcribed_RNA"/>
</dbReference>
<dbReference type="GO" id="GO:0140359">
    <property type="term" value="F:ABC-type transporter activity"/>
    <property type="evidence" value="ECO:0007669"/>
    <property type="project" value="InterPro"/>
</dbReference>
<feature type="domain" description="ABC transporter" evidence="11">
    <location>
        <begin position="177"/>
        <end position="416"/>
    </location>
</feature>
<gene>
    <name evidence="12" type="primary">Abcg1_4</name>
    <name evidence="12" type="ORF">g.9340</name>
</gene>
<evidence type="ECO:0000256" key="10">
    <source>
        <dbReference type="SAM" id="Phobius"/>
    </source>
</evidence>
<evidence type="ECO:0000256" key="5">
    <source>
        <dbReference type="ARBA" id="ARBA00022741"/>
    </source>
</evidence>
<dbReference type="GO" id="GO:0005886">
    <property type="term" value="C:plasma membrane"/>
    <property type="evidence" value="ECO:0007669"/>
    <property type="project" value="TreeGrafter"/>
</dbReference>
<reference evidence="12" key="1">
    <citation type="submission" date="2018-10" db="EMBL/GenBank/DDBJ databases">
        <title>Transcriptome assembly of Aceria tosichella (Wheat curl mite) Type 2.</title>
        <authorList>
            <person name="Scully E.D."/>
            <person name="Geib S.M."/>
            <person name="Palmer N.A."/>
            <person name="Gupta A.K."/>
            <person name="Sarath G."/>
            <person name="Tatineni S."/>
        </authorList>
    </citation>
    <scope>NUCLEOTIDE SEQUENCE</scope>
    <source>
        <strain evidence="12">LincolnNE</strain>
    </source>
</reference>
<evidence type="ECO:0000256" key="8">
    <source>
        <dbReference type="ARBA" id="ARBA00023136"/>
    </source>
</evidence>
<comment type="subcellular location">
    <subcellularLocation>
        <location evidence="1">Membrane</location>
        <topology evidence="1">Multi-pass membrane protein</topology>
    </subcellularLocation>
</comment>
<dbReference type="Pfam" id="PF01061">
    <property type="entry name" value="ABC2_membrane"/>
    <property type="match status" value="1"/>
</dbReference>
<dbReference type="InterPro" id="IPR003439">
    <property type="entry name" value="ABC_transporter-like_ATP-bd"/>
</dbReference>
<accession>A0A6G1S5P4</accession>
<comment type="similarity">
    <text evidence="2">Belongs to the ABC transporter superfamily. ABCG family. Eye pigment precursor importer (TC 3.A.1.204) subfamily.</text>
</comment>
<organism evidence="12">
    <name type="scientific">Aceria tosichella</name>
    <name type="common">wheat curl mite</name>
    <dbReference type="NCBI Taxonomy" id="561515"/>
    <lineage>
        <taxon>Eukaryota</taxon>
        <taxon>Metazoa</taxon>
        <taxon>Ecdysozoa</taxon>
        <taxon>Arthropoda</taxon>
        <taxon>Chelicerata</taxon>
        <taxon>Arachnida</taxon>
        <taxon>Acari</taxon>
        <taxon>Acariformes</taxon>
        <taxon>Trombidiformes</taxon>
        <taxon>Prostigmata</taxon>
        <taxon>Eupodina</taxon>
        <taxon>Eriophyoidea</taxon>
        <taxon>Eriophyidae</taxon>
        <taxon>Eriophyinae</taxon>
        <taxon>Aceriini</taxon>
        <taxon>Aceria</taxon>
    </lineage>
</organism>
<feature type="compositionally biased region" description="Polar residues" evidence="9">
    <location>
        <begin position="36"/>
        <end position="49"/>
    </location>
</feature>
<evidence type="ECO:0000256" key="7">
    <source>
        <dbReference type="ARBA" id="ARBA00022989"/>
    </source>
</evidence>
<dbReference type="Gene3D" id="3.40.50.300">
    <property type="entry name" value="P-loop containing nucleotide triphosphate hydrolases"/>
    <property type="match status" value="1"/>
</dbReference>
<dbReference type="PANTHER" id="PTHR48041:SF78">
    <property type="entry name" value="ABC TRANSPORTER EXPRESSED IN TRACHEA, ISOFORM A"/>
    <property type="match status" value="1"/>
</dbReference>
<dbReference type="InterPro" id="IPR003593">
    <property type="entry name" value="AAA+_ATPase"/>
</dbReference>
<feature type="compositionally biased region" description="Low complexity" evidence="9">
    <location>
        <begin position="154"/>
        <end position="173"/>
    </location>
</feature>
<evidence type="ECO:0000256" key="4">
    <source>
        <dbReference type="ARBA" id="ARBA00022692"/>
    </source>
</evidence>
<keyword evidence="4 10" id="KW-0812">Transmembrane</keyword>
<sequence length="1092" mass="119997">MVSLVNFRTFSDLADEHQLTNTTSTNTRTSEAASRPETNQNQNAPNQQYFHIPPTLDKKQHKTKSSHSNSKSSSNNYNINNNNNNNNNDFSKQQQQPVVEFLKPSDQQAAKEHFEIRWTNLNYQVEPKWYQRLTSSSPFASSASTSSAGGGGSNDNSSDSALSSDGSDLGSSSKKTKKSNDASNAPQRPRRANILNGLNGSVKSGEVTAILGPSGAGKTSLLGCLTGKNKSGVTGAVEVISTNGGPGRLEPLSVCQIPQKDFLLNQLTVRENLWFASRLKHPEEPFDHDSNIDRVVELLKLDTCIDTKISKISGGQYKRVSIAQELLSNPDILILDEPTSGLDSLTCYRTVMVLRDLARLSPNPMAIIVTIHQPQREVFDLFNHVYILAIGGRCIYEGPPSQSINTINESGTGLNFDTGMYNPASYLVEIASAEFGEKPIEVLVQRQRDQFKNRTLAQDQRNLMLDLAGANALGHDGDVSYHDMGGTPKRPRSSPMIARFKSTLSNLKAVTTGSSSPTLQISSPRARRMAQLNSVTTAAVGPPPVGIQHSAYTNEAFASSLSLNKSPAGSNNMVDTTIVNVSPPSKKASVGDDNKRLSANNTNSPSTQQQMLNEQQHQMNNSMYMSTTGVANSNANVITRTGSDATMQPEDEQEHHEEDLDDGEFYLDSRLQTHKHNHQGHFLRHCQLLTKRSWLCLCKDPMLTTLRFSAHIIVPLLITLVYGSRVGKPNACPLYESDMDLIDYARRGAKRLLNLQDELRCTFENVGLYFLSVYAFTFSTMCLTSLSFPLNMHVLLKEVRNGWYSIPTYFIGKTLADFPLEFILPTLTLMITYPLTGQPSSYMEWRFLLATSVFVVTSLIAQTQGLIFGALFMNAMQAAVFVAPVSTTPLILLSGFLIRISQMPAYLQKLSTLSYFRYAIESLTIIRYGFGQCECDPRVVTGKPVSASGVPDQLRTMTNYWLSTFDTGANDGGLSADGGDSSYSLGGESGLNDTLTEIVTTSTRAATTALAENATGSEQPVDFFQDLTVLLARANSFGADIKTCKDLKPYPMIDFSLEDNQLYTWLAALVATLIVSKIANYIVVKYSVKWRL</sequence>
<proteinExistence type="inferred from homology"/>
<keyword evidence="8 10" id="KW-0472">Membrane</keyword>
<feature type="compositionally biased region" description="Low complexity" evidence="9">
    <location>
        <begin position="66"/>
        <end position="88"/>
    </location>
</feature>
<feature type="region of interest" description="Disordered" evidence="9">
    <location>
        <begin position="137"/>
        <end position="199"/>
    </location>
</feature>
<dbReference type="InterPro" id="IPR050352">
    <property type="entry name" value="ABCG_transporters"/>
</dbReference>
<evidence type="ECO:0000259" key="11">
    <source>
        <dbReference type="PROSITE" id="PS50893"/>
    </source>
</evidence>
<keyword evidence="6 12" id="KW-0067">ATP-binding</keyword>
<feature type="compositionally biased region" description="Polar residues" evidence="9">
    <location>
        <begin position="597"/>
        <end position="607"/>
    </location>
</feature>
<feature type="transmembrane region" description="Helical" evidence="10">
    <location>
        <begin position="847"/>
        <end position="872"/>
    </location>
</feature>